<dbReference type="RefSeq" id="WP_382361631.1">
    <property type="nucleotide sequence ID" value="NZ_JBHLWV010000012.1"/>
</dbReference>
<comment type="caution">
    <text evidence="3">The sequence shown here is derived from an EMBL/GenBank/DDBJ whole genome shotgun (WGS) entry which is preliminary data.</text>
</comment>
<evidence type="ECO:0000313" key="4">
    <source>
        <dbReference type="Proteomes" id="UP001589783"/>
    </source>
</evidence>
<feature type="signal peptide" evidence="1">
    <location>
        <begin position="1"/>
        <end position="24"/>
    </location>
</feature>
<proteinExistence type="predicted"/>
<dbReference type="EMBL" id="JBHLWV010000012">
    <property type="protein sequence ID" value="MFC0314097.1"/>
    <property type="molecule type" value="Genomic_DNA"/>
</dbReference>
<dbReference type="Gene3D" id="2.60.40.1180">
    <property type="entry name" value="Golgi alpha-mannosidase II"/>
    <property type="match status" value="1"/>
</dbReference>
<organism evidence="3 4">
    <name type="scientific">Gordonia phosphorivorans</name>
    <dbReference type="NCBI Taxonomy" id="1056982"/>
    <lineage>
        <taxon>Bacteria</taxon>
        <taxon>Bacillati</taxon>
        <taxon>Actinomycetota</taxon>
        <taxon>Actinomycetes</taxon>
        <taxon>Mycobacteriales</taxon>
        <taxon>Gordoniaceae</taxon>
        <taxon>Gordonia</taxon>
    </lineage>
</organism>
<evidence type="ECO:0000313" key="3">
    <source>
        <dbReference type="EMBL" id="MFC0314097.1"/>
    </source>
</evidence>
<protein>
    <recommendedName>
        <fullName evidence="2">Alpha galactosidase C-terminal domain-containing protein</fullName>
    </recommendedName>
</protein>
<dbReference type="InterPro" id="IPR013780">
    <property type="entry name" value="Glyco_hydro_b"/>
</dbReference>
<feature type="chain" id="PRO_5045612349" description="Alpha galactosidase C-terminal domain-containing protein" evidence="1">
    <location>
        <begin position="25"/>
        <end position="258"/>
    </location>
</feature>
<dbReference type="Proteomes" id="UP001589783">
    <property type="component" value="Unassembled WGS sequence"/>
</dbReference>
<feature type="domain" description="Alpha galactosidase C-terminal" evidence="2">
    <location>
        <begin position="196"/>
        <end position="255"/>
    </location>
</feature>
<accession>A0ABV6H5E8</accession>
<evidence type="ECO:0000259" key="2">
    <source>
        <dbReference type="Pfam" id="PF17801"/>
    </source>
</evidence>
<keyword evidence="1" id="KW-0732">Signal</keyword>
<dbReference type="Pfam" id="PF17801">
    <property type="entry name" value="Melibiase_C"/>
    <property type="match status" value="1"/>
</dbReference>
<name>A0ABV6H5E8_9ACTN</name>
<dbReference type="PROSITE" id="PS51257">
    <property type="entry name" value="PROKAR_LIPOPROTEIN"/>
    <property type="match status" value="1"/>
</dbReference>
<gene>
    <name evidence="3" type="ORF">ACFFJD_04410</name>
</gene>
<reference evidence="3 4" key="1">
    <citation type="submission" date="2024-09" db="EMBL/GenBank/DDBJ databases">
        <authorList>
            <person name="Sun Q."/>
            <person name="Mori K."/>
        </authorList>
    </citation>
    <scope>NUCLEOTIDE SEQUENCE [LARGE SCALE GENOMIC DNA]</scope>
    <source>
        <strain evidence="3 4">CCM 7957</strain>
    </source>
</reference>
<evidence type="ECO:0000256" key="1">
    <source>
        <dbReference type="SAM" id="SignalP"/>
    </source>
</evidence>
<sequence length="258" mass="26554">MRAAAKAGRVQRWGATLLATSALAGCSVAEPPPVPAEPPLQGWLIAADDGCAVTSDQLRTTADGLQRSGLSDAGYATVVVACAGDLSFVDRSAETDYLRGRGVSLRVLAPSEARVRSAIDARLPADIQRTALTRAVMAAESVVVSGDARVDLSPENAAVLTNGEVLHMLRDDRRAPGAPVREDPDVSVRAVGATGLLVSLTNSGADRRAVSVDIADLNLSGDDSVAATDLWTGQRLRAVDGRLSVDLAPGANALLAIG</sequence>
<dbReference type="SUPFAM" id="SSF51011">
    <property type="entry name" value="Glycosyl hydrolase domain"/>
    <property type="match status" value="1"/>
</dbReference>
<keyword evidence="4" id="KW-1185">Reference proteome</keyword>
<dbReference type="InterPro" id="IPR041233">
    <property type="entry name" value="Melibiase_C"/>
</dbReference>